<dbReference type="Gene3D" id="2.130.10.10">
    <property type="entry name" value="YVTN repeat-like/Quinoprotein amine dehydrogenase"/>
    <property type="match status" value="1"/>
</dbReference>
<dbReference type="InterPro" id="IPR015943">
    <property type="entry name" value="WD40/YVTN_repeat-like_dom_sf"/>
</dbReference>
<evidence type="ECO:0000259" key="2">
    <source>
        <dbReference type="Pfam" id="PF23304"/>
    </source>
</evidence>
<dbReference type="SUPFAM" id="SSF50978">
    <property type="entry name" value="WD40 repeat-like"/>
    <property type="match status" value="1"/>
</dbReference>
<dbReference type="InterPro" id="IPR036322">
    <property type="entry name" value="WD40_repeat_dom_sf"/>
</dbReference>
<feature type="domain" description="Bardet-Biedl syndrome 1 protein GAE" evidence="2">
    <location>
        <begin position="482"/>
        <end position="585"/>
    </location>
</feature>
<feature type="domain" description="Bardet-Biedl syndrome 1 N-terminal" evidence="1">
    <location>
        <begin position="19"/>
        <end position="273"/>
    </location>
</feature>
<dbReference type="InterPro" id="IPR056419">
    <property type="entry name" value="GAE_BBS1"/>
</dbReference>
<dbReference type="GO" id="GO:0061512">
    <property type="term" value="P:protein localization to cilium"/>
    <property type="evidence" value="ECO:0007669"/>
    <property type="project" value="TreeGrafter"/>
</dbReference>
<dbReference type="EMBL" id="CACRXK020000001">
    <property type="protein sequence ID" value="CAB3976551.1"/>
    <property type="molecule type" value="Genomic_DNA"/>
</dbReference>
<dbReference type="GO" id="GO:0005119">
    <property type="term" value="F:smoothened binding"/>
    <property type="evidence" value="ECO:0007669"/>
    <property type="project" value="TreeGrafter"/>
</dbReference>
<gene>
    <name evidence="3" type="ORF">PACLA_8A081201</name>
</gene>
<dbReference type="Proteomes" id="UP001152795">
    <property type="component" value="Unassembled WGS sequence"/>
</dbReference>
<accession>A0A6S7FQK6</accession>
<reference evidence="3" key="1">
    <citation type="submission" date="2020-04" db="EMBL/GenBank/DDBJ databases">
        <authorList>
            <person name="Alioto T."/>
            <person name="Alioto T."/>
            <person name="Gomez Garrido J."/>
        </authorList>
    </citation>
    <scope>NUCLEOTIDE SEQUENCE</scope>
    <source>
        <strain evidence="3">A484AB</strain>
    </source>
</reference>
<proteinExistence type="predicted"/>
<dbReference type="GO" id="GO:0005113">
    <property type="term" value="F:patched binding"/>
    <property type="evidence" value="ECO:0007669"/>
    <property type="project" value="TreeGrafter"/>
</dbReference>
<keyword evidence="4" id="KW-1185">Reference proteome</keyword>
<dbReference type="InterPro" id="IPR028784">
    <property type="entry name" value="BBS1"/>
</dbReference>
<dbReference type="PANTHER" id="PTHR20870:SF0">
    <property type="entry name" value="BARDET-BIEDL SYNDROME 1 PROTEIN"/>
    <property type="match status" value="1"/>
</dbReference>
<dbReference type="Pfam" id="PF23304">
    <property type="entry name" value="GAE_BBS1"/>
    <property type="match status" value="1"/>
</dbReference>
<name>A0A6S7FQK6_PARCT</name>
<dbReference type="Pfam" id="PF14779">
    <property type="entry name" value="BBS1"/>
    <property type="match status" value="1"/>
</dbReference>
<dbReference type="GO" id="GO:0005930">
    <property type="term" value="C:axoneme"/>
    <property type="evidence" value="ECO:0007669"/>
    <property type="project" value="TreeGrafter"/>
</dbReference>
<dbReference type="PANTHER" id="PTHR20870">
    <property type="entry name" value="BARDET-BIEDL SYNDROME 1 PROTEIN"/>
    <property type="match status" value="1"/>
</dbReference>
<dbReference type="GO" id="GO:0034464">
    <property type="term" value="C:BBSome"/>
    <property type="evidence" value="ECO:0007669"/>
    <property type="project" value="InterPro"/>
</dbReference>
<evidence type="ECO:0000259" key="1">
    <source>
        <dbReference type="Pfam" id="PF14779"/>
    </source>
</evidence>
<sequence length="589" mass="65130">MTAPNANTDNKRNKEANIWLDAHHDPVSSLHTFTSCLSLADLHADGDHKLLVADLGNKTHEMKLKVFKGTNLMVESSIIDLPTGLVTFYMDTNEPRTPAVAVASGPFIYVYKNLRPYFKFTLPPLEVNSVEQDLWSQVRDDKIDVKILREMLESLQNEGSEGLLTVRSLRFLQLEEDELEAFAKLHKSAPLKRQTVITCMSTMKKTMPDDDAISCLVVGTESQDIYILDPEAFTVLAKMSLPSVPVFVSVSGLYDVEFRIAIACRDGNIYTVKKGGKAIRTCVEVGSQIVGLERIGKTLVVGCMNNSLVCYSSKGRKLWSVYLPDSITTMTNLNHKAKGFKAVLVALKNGEVRLYKEKFLLSTMQVDGPVTAMQFGRFGREESSLILVTRAGGMYVKILKRTASFEEKDTVSGPPPAQSVKLNIPKKTKLFVDQSLRERENSTSMHRTFQRDLCLLRLTAARSYVSALEKSLNPVSTSGEPIKVSAHIQGFGPAFKLTIKLQNTSSNTPSTDLLIAFQFLESLYNLSRPCIPVPLLIPGIEYVFETLVECISDKGIADAIKVFVVHKGKSVPIITAVINMPVSEAVVAV</sequence>
<evidence type="ECO:0000313" key="4">
    <source>
        <dbReference type="Proteomes" id="UP001152795"/>
    </source>
</evidence>
<dbReference type="GO" id="GO:0005813">
    <property type="term" value="C:centrosome"/>
    <property type="evidence" value="ECO:0007669"/>
    <property type="project" value="TreeGrafter"/>
</dbReference>
<dbReference type="OrthoDB" id="10259809at2759"/>
<protein>
    <submittedName>
        <fullName evidence="3">Bardet-Biedl syndrome 1</fullName>
    </submittedName>
</protein>
<dbReference type="GO" id="GO:1905515">
    <property type="term" value="P:non-motile cilium assembly"/>
    <property type="evidence" value="ECO:0007669"/>
    <property type="project" value="InterPro"/>
</dbReference>
<comment type="caution">
    <text evidence="3">The sequence shown here is derived from an EMBL/GenBank/DDBJ whole genome shotgun (WGS) entry which is preliminary data.</text>
</comment>
<dbReference type="InterPro" id="IPR032728">
    <property type="entry name" value="BBS1_N"/>
</dbReference>
<evidence type="ECO:0000313" key="3">
    <source>
        <dbReference type="EMBL" id="CAB3976551.1"/>
    </source>
</evidence>
<organism evidence="3 4">
    <name type="scientific">Paramuricea clavata</name>
    <name type="common">Red gorgonian</name>
    <name type="synonym">Violescent sea-whip</name>
    <dbReference type="NCBI Taxonomy" id="317549"/>
    <lineage>
        <taxon>Eukaryota</taxon>
        <taxon>Metazoa</taxon>
        <taxon>Cnidaria</taxon>
        <taxon>Anthozoa</taxon>
        <taxon>Octocorallia</taxon>
        <taxon>Malacalcyonacea</taxon>
        <taxon>Plexauridae</taxon>
        <taxon>Paramuricea</taxon>
    </lineage>
</organism>
<dbReference type="AlphaFoldDB" id="A0A6S7FQK6"/>